<name>A0AA39TSG0_ARMTA</name>
<accession>A0AA39TSG0</accession>
<dbReference type="GeneID" id="85363529"/>
<keyword evidence="2" id="KW-1185">Reference proteome</keyword>
<dbReference type="RefSeq" id="XP_060333881.1">
    <property type="nucleotide sequence ID" value="XM_060479981.1"/>
</dbReference>
<gene>
    <name evidence="1" type="ORF">EV420DRAFT_1734358</name>
</gene>
<dbReference type="AlphaFoldDB" id="A0AA39TSG0"/>
<evidence type="ECO:0000313" key="1">
    <source>
        <dbReference type="EMBL" id="KAK0462269.1"/>
    </source>
</evidence>
<protein>
    <submittedName>
        <fullName evidence="1">Uncharacterized protein</fullName>
    </submittedName>
</protein>
<organism evidence="1 2">
    <name type="scientific">Armillaria tabescens</name>
    <name type="common">Ringless honey mushroom</name>
    <name type="synonym">Agaricus tabescens</name>
    <dbReference type="NCBI Taxonomy" id="1929756"/>
    <lineage>
        <taxon>Eukaryota</taxon>
        <taxon>Fungi</taxon>
        <taxon>Dikarya</taxon>
        <taxon>Basidiomycota</taxon>
        <taxon>Agaricomycotina</taxon>
        <taxon>Agaricomycetes</taxon>
        <taxon>Agaricomycetidae</taxon>
        <taxon>Agaricales</taxon>
        <taxon>Marasmiineae</taxon>
        <taxon>Physalacriaceae</taxon>
        <taxon>Desarmillaria</taxon>
    </lineage>
</organism>
<evidence type="ECO:0000313" key="2">
    <source>
        <dbReference type="Proteomes" id="UP001175211"/>
    </source>
</evidence>
<reference evidence="1" key="1">
    <citation type="submission" date="2023-06" db="EMBL/GenBank/DDBJ databases">
        <authorList>
            <consortium name="Lawrence Berkeley National Laboratory"/>
            <person name="Ahrendt S."/>
            <person name="Sahu N."/>
            <person name="Indic B."/>
            <person name="Wong-Bajracharya J."/>
            <person name="Merenyi Z."/>
            <person name="Ke H.-M."/>
            <person name="Monk M."/>
            <person name="Kocsube S."/>
            <person name="Drula E."/>
            <person name="Lipzen A."/>
            <person name="Balint B."/>
            <person name="Henrissat B."/>
            <person name="Andreopoulos B."/>
            <person name="Martin F.M."/>
            <person name="Harder C.B."/>
            <person name="Rigling D."/>
            <person name="Ford K.L."/>
            <person name="Foster G.D."/>
            <person name="Pangilinan J."/>
            <person name="Papanicolaou A."/>
            <person name="Barry K."/>
            <person name="LaButti K."/>
            <person name="Viragh M."/>
            <person name="Koriabine M."/>
            <person name="Yan M."/>
            <person name="Riley R."/>
            <person name="Champramary S."/>
            <person name="Plett K.L."/>
            <person name="Tsai I.J."/>
            <person name="Slot J."/>
            <person name="Sipos G."/>
            <person name="Plett J."/>
            <person name="Nagy L.G."/>
            <person name="Grigoriev I.V."/>
        </authorList>
    </citation>
    <scope>NUCLEOTIDE SEQUENCE</scope>
    <source>
        <strain evidence="1">CCBAS 213</strain>
    </source>
</reference>
<comment type="caution">
    <text evidence="1">The sequence shown here is derived from an EMBL/GenBank/DDBJ whole genome shotgun (WGS) entry which is preliminary data.</text>
</comment>
<sequence length="134" mass="14411">MGDPVTGVAPKNFVDIFFREERMPIKEGWTRPTTLIRGQTISSIADIIEAASELGAANVLSFGSVLTVMLLLAHIPTSGSSSSSGDSESDSYNAEIQDGYNGRRYLRSVFPRVVIIEDGPGFSLSISPLVAKFN</sequence>
<dbReference type="EMBL" id="JAUEPS010000009">
    <property type="protein sequence ID" value="KAK0462269.1"/>
    <property type="molecule type" value="Genomic_DNA"/>
</dbReference>
<proteinExistence type="predicted"/>
<dbReference type="Proteomes" id="UP001175211">
    <property type="component" value="Unassembled WGS sequence"/>
</dbReference>
<dbReference type="GO" id="GO:0004601">
    <property type="term" value="F:peroxidase activity"/>
    <property type="evidence" value="ECO:0007669"/>
    <property type="project" value="InterPro"/>
</dbReference>
<dbReference type="InterPro" id="IPR036851">
    <property type="entry name" value="Chloroperoxidase-like_sf"/>
</dbReference>
<dbReference type="Gene3D" id="1.10.489.10">
    <property type="entry name" value="Chloroperoxidase-like"/>
    <property type="match status" value="1"/>
</dbReference>